<dbReference type="PROSITE" id="PS00109">
    <property type="entry name" value="PROTEIN_KINASE_TYR"/>
    <property type="match status" value="1"/>
</dbReference>
<dbReference type="InterPro" id="IPR020067">
    <property type="entry name" value="Frizzled_dom"/>
</dbReference>
<evidence type="ECO:0000256" key="10">
    <source>
        <dbReference type="ARBA" id="ARBA00022741"/>
    </source>
</evidence>
<keyword evidence="17" id="KW-0675">Receptor</keyword>
<proteinExistence type="predicted"/>
<comment type="caution">
    <text evidence="25">The sequence shown here is derived from an EMBL/GenBank/DDBJ whole genome shotgun (WGS) entry which is preliminary data.</text>
</comment>
<evidence type="ECO:0000256" key="3">
    <source>
        <dbReference type="ARBA" id="ARBA00022473"/>
    </source>
</evidence>
<dbReference type="InterPro" id="IPR008266">
    <property type="entry name" value="Tyr_kinase_AS"/>
</dbReference>
<dbReference type="PROSITE" id="PS50011">
    <property type="entry name" value="PROTEIN_KINASE_DOM"/>
    <property type="match status" value="1"/>
</dbReference>
<dbReference type="PROSITE" id="PS50070">
    <property type="entry name" value="KRINGLE_2"/>
    <property type="match status" value="1"/>
</dbReference>
<feature type="transmembrane region" description="Helical" evidence="20">
    <location>
        <begin position="319"/>
        <end position="342"/>
    </location>
</feature>
<dbReference type="PANTHER" id="PTHR24416:SF317">
    <property type="entry name" value="MUSCLE, SKELETAL RECEPTOR TYROSINE-PROTEIN KINASE"/>
    <property type="match status" value="1"/>
</dbReference>
<dbReference type="PANTHER" id="PTHR24416">
    <property type="entry name" value="TYROSINE-PROTEIN KINASE RECEPTOR"/>
    <property type="match status" value="1"/>
</dbReference>
<dbReference type="GO" id="GO:0004714">
    <property type="term" value="F:transmembrane receptor protein tyrosine kinase activity"/>
    <property type="evidence" value="ECO:0007669"/>
    <property type="project" value="UniProtKB-EC"/>
</dbReference>
<evidence type="ECO:0000256" key="2">
    <source>
        <dbReference type="ARBA" id="ARBA00011902"/>
    </source>
</evidence>
<keyword evidence="13 20" id="KW-1133">Transmembrane helix</keyword>
<evidence type="ECO:0000313" key="26">
    <source>
        <dbReference type="Proteomes" id="UP001283361"/>
    </source>
</evidence>
<dbReference type="PROSITE" id="PS50038">
    <property type="entry name" value="FZ"/>
    <property type="match status" value="1"/>
</dbReference>
<evidence type="ECO:0000256" key="12">
    <source>
        <dbReference type="ARBA" id="ARBA00022840"/>
    </source>
</evidence>
<evidence type="ECO:0000256" key="18">
    <source>
        <dbReference type="ARBA" id="ARBA00023180"/>
    </source>
</evidence>
<protein>
    <recommendedName>
        <fullName evidence="2">receptor protein-tyrosine kinase</fullName>
        <ecNumber evidence="2">2.7.10.1</ecNumber>
    </recommendedName>
</protein>
<evidence type="ECO:0000256" key="4">
    <source>
        <dbReference type="ARBA" id="ARBA00022475"/>
    </source>
</evidence>
<sequence length="860" mass="94255">MTPLWSSPALPTILLCLLTDHSILTFASADEPDNKSPSLQTCRPYTGSFCSKYLGSDYVVTPATPGRSSTADEALVDLDQLLAAHMKDLTRANLFSGRNGYDICMKPARRIICHLAFQTCLVPEPGAGGGGGSATISGRDPGVAVLGTPLPICRESCQAVTEMFCLRQLAQIHRLKEAGQLTGTLGLLGMPDCSTLPSMLDKGHIPGAPACIESDHHDFGPEKVSDTCYVERGRWYNGTVSVTRNGHTCQSWDEVSPHDHNRSALIYPEVKGAANFCRNPGGEEPAPWCYTTNRQIRFELCDVKPCGTETGGDAHRFQMLVVIIGVPCAVVLVIFAVVMFCLCSRRRKYSSAPGEDVDVDVEGLTVNSAYYTPTRLNPKLEAIEFPRNDLLFVERIGQGAFGLVFKARVVCSNGNSRLVGGGGGNGMLGNKLSSSKQSLGFGDSNPGRYKRNPFSSKGELQHIEFHDPLGKISCDSKLLSNDHITNDQQIHGKMENETGGGEGEGQIVAVKMLKEDASESIQTDFEREASLMVEFEHENIVRLLGVCTVGRPLCLLFEYMSHGDLNDYLQLCSPDRCLMRPLPNPASVDSPLPTSIKLKGVSSHCLETADHLHIARQVCSGMVYLSDRGYVHRDLATRNCLVGDHLTVKISDFGLARSVHSMDYYRGSDRDAVPIRWMPPEAILYNKFSSQSDVWSFGVLLWEVFSYAFQPYYGLTHEEVIAALRAGRTLDPPEAAPPAVYSLMKSCWRTKPSTRPSFSSLHKCLLSMHEEACRTKAGEVEGSLALVSIHGALALAKRKRPRLFNPLKILFGKEKGQAACNKTFSLPHRIRLLIKCWQVVFHSLPNHVDKVHSLIPSGGV</sequence>
<dbReference type="SMART" id="SM00130">
    <property type="entry name" value="KR"/>
    <property type="match status" value="1"/>
</dbReference>
<feature type="chain" id="PRO_5042025153" description="receptor protein-tyrosine kinase" evidence="21">
    <location>
        <begin position="30"/>
        <end position="860"/>
    </location>
</feature>
<comment type="caution">
    <text evidence="19">Lacks conserved residue(s) required for the propagation of feature annotation.</text>
</comment>
<dbReference type="GO" id="GO:0007169">
    <property type="term" value="P:cell surface receptor protein tyrosine kinase signaling pathway"/>
    <property type="evidence" value="ECO:0007669"/>
    <property type="project" value="TreeGrafter"/>
</dbReference>
<dbReference type="EC" id="2.7.10.1" evidence="2"/>
<evidence type="ECO:0000256" key="16">
    <source>
        <dbReference type="ARBA" id="ARBA00023157"/>
    </source>
</evidence>
<dbReference type="Gene3D" id="2.40.20.10">
    <property type="entry name" value="Plasminogen Kringle 4"/>
    <property type="match status" value="1"/>
</dbReference>
<dbReference type="InterPro" id="IPR000719">
    <property type="entry name" value="Prot_kinase_dom"/>
</dbReference>
<keyword evidence="14 20" id="KW-0472">Membrane</keyword>
<evidence type="ECO:0000313" key="25">
    <source>
        <dbReference type="EMBL" id="KAK3803902.1"/>
    </source>
</evidence>
<dbReference type="InterPro" id="IPR036790">
    <property type="entry name" value="Frizzled_dom_sf"/>
</dbReference>
<dbReference type="SUPFAM" id="SSF56112">
    <property type="entry name" value="Protein kinase-like (PK-like)"/>
    <property type="match status" value="1"/>
</dbReference>
<feature type="signal peptide" evidence="21">
    <location>
        <begin position="1"/>
        <end position="29"/>
    </location>
</feature>
<reference evidence="25" key="1">
    <citation type="journal article" date="2023" name="G3 (Bethesda)">
        <title>A reference genome for the long-term kleptoplast-retaining sea slug Elysia crispata morphotype clarki.</title>
        <authorList>
            <person name="Eastman K.E."/>
            <person name="Pendleton A.L."/>
            <person name="Shaikh M.A."/>
            <person name="Suttiyut T."/>
            <person name="Ogas R."/>
            <person name="Tomko P."/>
            <person name="Gavelis G."/>
            <person name="Widhalm J.R."/>
            <person name="Wisecaver J.H."/>
        </authorList>
    </citation>
    <scope>NUCLEOTIDE SEQUENCE</scope>
    <source>
        <strain evidence="25">ECLA1</strain>
    </source>
</reference>
<gene>
    <name evidence="25" type="ORF">RRG08_059768</name>
</gene>
<dbReference type="Pfam" id="PF07714">
    <property type="entry name" value="PK_Tyr_Ser-Thr"/>
    <property type="match status" value="1"/>
</dbReference>
<keyword evidence="8 20" id="KW-0812">Transmembrane</keyword>
<feature type="domain" description="Kringle" evidence="24">
    <location>
        <begin position="227"/>
        <end position="306"/>
    </location>
</feature>
<accession>A0AAE1BD10</accession>
<dbReference type="GO" id="GO:0017147">
    <property type="term" value="F:Wnt-protein binding"/>
    <property type="evidence" value="ECO:0007669"/>
    <property type="project" value="TreeGrafter"/>
</dbReference>
<feature type="domain" description="FZ" evidence="23">
    <location>
        <begin position="37"/>
        <end position="214"/>
    </location>
</feature>
<evidence type="ECO:0000256" key="11">
    <source>
        <dbReference type="ARBA" id="ARBA00022777"/>
    </source>
</evidence>
<evidence type="ECO:0000256" key="8">
    <source>
        <dbReference type="ARBA" id="ARBA00022692"/>
    </source>
</evidence>
<dbReference type="InterPro" id="IPR038178">
    <property type="entry name" value="Kringle_sf"/>
</dbReference>
<keyword evidence="26" id="KW-1185">Reference proteome</keyword>
<dbReference type="Proteomes" id="UP001283361">
    <property type="component" value="Unassembled WGS sequence"/>
</dbReference>
<keyword evidence="11" id="KW-0418">Kinase</keyword>
<evidence type="ECO:0000256" key="13">
    <source>
        <dbReference type="ARBA" id="ARBA00022989"/>
    </source>
</evidence>
<dbReference type="PROSITE" id="PS00021">
    <property type="entry name" value="KRINGLE_1"/>
    <property type="match status" value="1"/>
</dbReference>
<dbReference type="AlphaFoldDB" id="A0AAE1BD10"/>
<evidence type="ECO:0000259" key="23">
    <source>
        <dbReference type="PROSITE" id="PS50038"/>
    </source>
</evidence>
<keyword evidence="18" id="KW-0325">Glycoprotein</keyword>
<evidence type="ECO:0000256" key="14">
    <source>
        <dbReference type="ARBA" id="ARBA00023136"/>
    </source>
</evidence>
<dbReference type="InterPro" id="IPR020635">
    <property type="entry name" value="Tyr_kinase_cat_dom"/>
</dbReference>
<dbReference type="PRINTS" id="PR00109">
    <property type="entry name" value="TYRKINASE"/>
</dbReference>
<dbReference type="InterPro" id="IPR001245">
    <property type="entry name" value="Ser-Thr/Tyr_kinase_cat_dom"/>
</dbReference>
<comment type="subcellular location">
    <subcellularLocation>
        <location evidence="1">Cell membrane</location>
        <topology evidence="1">Single-pass type I membrane protein</topology>
    </subcellularLocation>
</comment>
<dbReference type="Pfam" id="PF00051">
    <property type="entry name" value="Kringle"/>
    <property type="match status" value="1"/>
</dbReference>
<dbReference type="EMBL" id="JAWDGP010000077">
    <property type="protein sequence ID" value="KAK3803902.1"/>
    <property type="molecule type" value="Genomic_DNA"/>
</dbReference>
<dbReference type="InterPro" id="IPR000001">
    <property type="entry name" value="Kringle"/>
</dbReference>
<feature type="domain" description="Protein kinase" evidence="22">
    <location>
        <begin position="390"/>
        <end position="765"/>
    </location>
</feature>
<dbReference type="GO" id="GO:0005524">
    <property type="term" value="F:ATP binding"/>
    <property type="evidence" value="ECO:0007669"/>
    <property type="project" value="UniProtKB-KW"/>
</dbReference>
<dbReference type="SUPFAM" id="SSF57440">
    <property type="entry name" value="Kringle-like"/>
    <property type="match status" value="1"/>
</dbReference>
<evidence type="ECO:0000256" key="9">
    <source>
        <dbReference type="ARBA" id="ARBA00022729"/>
    </source>
</evidence>
<evidence type="ECO:0000256" key="15">
    <source>
        <dbReference type="ARBA" id="ARBA00023137"/>
    </source>
</evidence>
<evidence type="ECO:0000256" key="19">
    <source>
        <dbReference type="PROSITE-ProRule" id="PRU00121"/>
    </source>
</evidence>
<evidence type="ECO:0000256" key="7">
    <source>
        <dbReference type="ARBA" id="ARBA00022679"/>
    </source>
</evidence>
<keyword evidence="9 21" id="KW-0732">Signal</keyword>
<dbReference type="InterPro" id="IPR013806">
    <property type="entry name" value="Kringle-like"/>
</dbReference>
<dbReference type="SMART" id="SM00219">
    <property type="entry name" value="TyrKc"/>
    <property type="match status" value="1"/>
</dbReference>
<dbReference type="CDD" id="cd00108">
    <property type="entry name" value="KR"/>
    <property type="match status" value="1"/>
</dbReference>
<organism evidence="25 26">
    <name type="scientific">Elysia crispata</name>
    <name type="common">lettuce slug</name>
    <dbReference type="NCBI Taxonomy" id="231223"/>
    <lineage>
        <taxon>Eukaryota</taxon>
        <taxon>Metazoa</taxon>
        <taxon>Spiralia</taxon>
        <taxon>Lophotrochozoa</taxon>
        <taxon>Mollusca</taxon>
        <taxon>Gastropoda</taxon>
        <taxon>Heterobranchia</taxon>
        <taxon>Euthyneura</taxon>
        <taxon>Panpulmonata</taxon>
        <taxon>Sacoglossa</taxon>
        <taxon>Placobranchoidea</taxon>
        <taxon>Plakobranchidae</taxon>
        <taxon>Elysia</taxon>
    </lineage>
</organism>
<evidence type="ECO:0000256" key="17">
    <source>
        <dbReference type="ARBA" id="ARBA00023170"/>
    </source>
</evidence>
<keyword evidence="7" id="KW-0808">Transferase</keyword>
<name>A0AAE1BD10_9GAST</name>
<keyword evidence="15" id="KW-0829">Tyrosine-protein kinase</keyword>
<evidence type="ECO:0000256" key="1">
    <source>
        <dbReference type="ARBA" id="ARBA00004251"/>
    </source>
</evidence>
<dbReference type="GO" id="GO:0005886">
    <property type="term" value="C:plasma membrane"/>
    <property type="evidence" value="ECO:0007669"/>
    <property type="project" value="UniProtKB-SubCell"/>
</dbReference>
<dbReference type="PRINTS" id="PR00018">
    <property type="entry name" value="KRINGLE"/>
</dbReference>
<evidence type="ECO:0000256" key="5">
    <source>
        <dbReference type="ARBA" id="ARBA00022553"/>
    </source>
</evidence>
<evidence type="ECO:0000259" key="24">
    <source>
        <dbReference type="PROSITE" id="PS50070"/>
    </source>
</evidence>
<dbReference type="InterPro" id="IPR011009">
    <property type="entry name" value="Kinase-like_dom_sf"/>
</dbReference>
<keyword evidence="6 19" id="KW-0420">Kringle</keyword>
<dbReference type="FunFam" id="1.10.510.10:FF:000554">
    <property type="entry name" value="Predicted protein"/>
    <property type="match status" value="1"/>
</dbReference>
<dbReference type="Gene3D" id="1.10.2000.10">
    <property type="entry name" value="Frizzled cysteine-rich domain"/>
    <property type="match status" value="1"/>
</dbReference>
<keyword evidence="16" id="KW-1015">Disulfide bond</keyword>
<keyword evidence="12" id="KW-0067">ATP-binding</keyword>
<dbReference type="Gene3D" id="3.30.200.20">
    <property type="entry name" value="Phosphorylase Kinase, domain 1"/>
    <property type="match status" value="2"/>
</dbReference>
<keyword evidence="5" id="KW-0597">Phosphoprotein</keyword>
<dbReference type="GO" id="GO:0043235">
    <property type="term" value="C:receptor complex"/>
    <property type="evidence" value="ECO:0007669"/>
    <property type="project" value="TreeGrafter"/>
</dbReference>
<evidence type="ECO:0000256" key="20">
    <source>
        <dbReference type="SAM" id="Phobius"/>
    </source>
</evidence>
<dbReference type="InterPro" id="IPR050122">
    <property type="entry name" value="RTK"/>
</dbReference>
<keyword evidence="10" id="KW-0547">Nucleotide-binding</keyword>
<keyword evidence="3" id="KW-0217">Developmental protein</keyword>
<evidence type="ECO:0000259" key="22">
    <source>
        <dbReference type="PROSITE" id="PS50011"/>
    </source>
</evidence>
<evidence type="ECO:0000256" key="6">
    <source>
        <dbReference type="ARBA" id="ARBA00022572"/>
    </source>
</evidence>
<dbReference type="InterPro" id="IPR018056">
    <property type="entry name" value="Kringle_CS"/>
</dbReference>
<dbReference type="Gene3D" id="1.10.510.10">
    <property type="entry name" value="Transferase(Phosphotransferase) domain 1"/>
    <property type="match status" value="1"/>
</dbReference>
<keyword evidence="4" id="KW-1003">Cell membrane</keyword>
<evidence type="ECO:0000256" key="21">
    <source>
        <dbReference type="SAM" id="SignalP"/>
    </source>
</evidence>